<gene>
    <name evidence="1" type="ORF">FSP39_014793</name>
</gene>
<dbReference type="PANTHER" id="PTHR14365:SF1">
    <property type="entry name" value="APOPTOSIS REGULATORY PROTEIN SIVA"/>
    <property type="match status" value="1"/>
</dbReference>
<dbReference type="GO" id="GO:0005175">
    <property type="term" value="F:CD27 receptor binding"/>
    <property type="evidence" value="ECO:0007669"/>
    <property type="project" value="TreeGrafter"/>
</dbReference>
<evidence type="ECO:0000313" key="2">
    <source>
        <dbReference type="Proteomes" id="UP001186944"/>
    </source>
</evidence>
<comment type="caution">
    <text evidence="1">The sequence shown here is derived from an EMBL/GenBank/DDBJ whole genome shotgun (WGS) entry which is preliminary data.</text>
</comment>
<organism evidence="1 2">
    <name type="scientific">Pinctada imbricata</name>
    <name type="common">Atlantic pearl-oyster</name>
    <name type="synonym">Pinctada martensii</name>
    <dbReference type="NCBI Taxonomy" id="66713"/>
    <lineage>
        <taxon>Eukaryota</taxon>
        <taxon>Metazoa</taxon>
        <taxon>Spiralia</taxon>
        <taxon>Lophotrochozoa</taxon>
        <taxon>Mollusca</taxon>
        <taxon>Bivalvia</taxon>
        <taxon>Autobranchia</taxon>
        <taxon>Pteriomorphia</taxon>
        <taxon>Pterioida</taxon>
        <taxon>Pterioidea</taxon>
        <taxon>Pteriidae</taxon>
        <taxon>Pinctada</taxon>
    </lineage>
</organism>
<name>A0AA88Y087_PINIB</name>
<evidence type="ECO:0000313" key="1">
    <source>
        <dbReference type="EMBL" id="KAK3093381.1"/>
    </source>
</evidence>
<accession>A0AA88Y087</accession>
<dbReference type="InterPro" id="IPR022773">
    <property type="entry name" value="Siva"/>
</dbReference>
<dbReference type="PANTHER" id="PTHR14365">
    <property type="entry name" value="APOPTOSIS REGULATORY PROTEIN SIVA"/>
    <property type="match status" value="1"/>
</dbReference>
<dbReference type="GO" id="GO:0097191">
    <property type="term" value="P:extrinsic apoptotic signaling pathway"/>
    <property type="evidence" value="ECO:0007669"/>
    <property type="project" value="TreeGrafter"/>
</dbReference>
<keyword evidence="2" id="KW-1185">Reference proteome</keyword>
<sequence length="240" mass="27062">MPKRRNPFGDGSPLQFKTHVRTKELNAGIGGEQNMRSIYERTKDMLFSGAKKNLYENTVMMDANENHPMVPNNNNNIILPPGVSYVHEEGQMVLNHQGQLSTPAGGCGDEQMDAAASTSTCTDATGDNTYKWDFFKKKAIPQAQIPLSPTKQSCSFCEKVFLRGNMMQCYNCHGFFCQLCSTTKLSNAIDTIYMYTKCPCGDERSSKLNFGQQRWKMPPFADIMIQSQTVLKLLEPWHTF</sequence>
<proteinExistence type="predicted"/>
<dbReference type="Proteomes" id="UP001186944">
    <property type="component" value="Unassembled WGS sequence"/>
</dbReference>
<reference evidence="1" key="1">
    <citation type="submission" date="2019-08" db="EMBL/GenBank/DDBJ databases">
        <title>The improved chromosome-level genome for the pearl oyster Pinctada fucata martensii using PacBio sequencing and Hi-C.</title>
        <authorList>
            <person name="Zheng Z."/>
        </authorList>
    </citation>
    <scope>NUCLEOTIDE SEQUENCE</scope>
    <source>
        <strain evidence="1">ZZ-2019</strain>
        <tissue evidence="1">Adductor muscle</tissue>
    </source>
</reference>
<dbReference type="AlphaFoldDB" id="A0AA88Y087"/>
<protein>
    <submittedName>
        <fullName evidence="1">Uncharacterized protein</fullName>
    </submittedName>
</protein>
<dbReference type="Pfam" id="PF05458">
    <property type="entry name" value="Siva"/>
    <property type="match status" value="1"/>
</dbReference>
<dbReference type="EMBL" id="VSWD01000009">
    <property type="protein sequence ID" value="KAK3093381.1"/>
    <property type="molecule type" value="Genomic_DNA"/>
</dbReference>